<dbReference type="Gene3D" id="3.40.309.10">
    <property type="entry name" value="Aldehyde Dehydrogenase, Chain A, domain 2"/>
    <property type="match status" value="1"/>
</dbReference>
<dbReference type="SUPFAM" id="SSF53720">
    <property type="entry name" value="ALDH-like"/>
    <property type="match status" value="1"/>
</dbReference>
<dbReference type="EMBL" id="PJQM01004267">
    <property type="protein sequence ID" value="RCH85073.1"/>
    <property type="molecule type" value="Genomic_DNA"/>
</dbReference>
<reference evidence="7 8" key="1">
    <citation type="journal article" date="2018" name="G3 (Bethesda)">
        <title>Phylogenetic and Phylogenomic Definition of Rhizopus Species.</title>
        <authorList>
            <person name="Gryganskyi A.P."/>
            <person name="Golan J."/>
            <person name="Dolatabadi S."/>
            <person name="Mondo S."/>
            <person name="Robb S."/>
            <person name="Idnurm A."/>
            <person name="Muszewska A."/>
            <person name="Steczkiewicz K."/>
            <person name="Masonjones S."/>
            <person name="Liao H.L."/>
            <person name="Gajdeczka M.T."/>
            <person name="Anike F."/>
            <person name="Vuek A."/>
            <person name="Anishchenko I.M."/>
            <person name="Voigt K."/>
            <person name="de Hoog G.S."/>
            <person name="Smith M.E."/>
            <person name="Heitman J."/>
            <person name="Vilgalys R."/>
            <person name="Stajich J.E."/>
        </authorList>
    </citation>
    <scope>NUCLEOTIDE SEQUENCE [LARGE SCALE GENOMIC DNA]</scope>
    <source>
        <strain evidence="7 8">LSU 92-RS-03</strain>
    </source>
</reference>
<feature type="domain" description="Aldehyde dehydrogenase" evidence="6">
    <location>
        <begin position="26"/>
        <end position="435"/>
    </location>
</feature>
<dbReference type="PIRSF" id="PIRSF036492">
    <property type="entry name" value="ALDH"/>
    <property type="match status" value="1"/>
</dbReference>
<proteinExistence type="inferred from homology"/>
<comment type="caution">
    <text evidence="7">The sequence shown here is derived from an EMBL/GenBank/DDBJ whole genome shotgun (WGS) entry which is preliminary data.</text>
</comment>
<name>A0A367J571_RHIST</name>
<dbReference type="InterPro" id="IPR016163">
    <property type="entry name" value="Ald_DH_C"/>
</dbReference>
<keyword evidence="3" id="KW-0520">NAD</keyword>
<gene>
    <name evidence="7" type="primary">ALDH3B2_3</name>
    <name evidence="7" type="ORF">CU098_004638</name>
</gene>
<accession>A0A367J571</accession>
<feature type="active site" evidence="5">
    <location>
        <position position="215"/>
    </location>
</feature>
<evidence type="ECO:0000256" key="1">
    <source>
        <dbReference type="ARBA" id="ARBA00009986"/>
    </source>
</evidence>
<dbReference type="InterPro" id="IPR015590">
    <property type="entry name" value="Aldehyde_DH_dom"/>
</dbReference>
<dbReference type="InterPro" id="IPR016161">
    <property type="entry name" value="Ald_DH/histidinol_DH"/>
</dbReference>
<dbReference type="Gene3D" id="3.40.605.10">
    <property type="entry name" value="Aldehyde Dehydrogenase, Chain A, domain 1"/>
    <property type="match status" value="1"/>
</dbReference>
<dbReference type="Pfam" id="PF00171">
    <property type="entry name" value="Aldedh"/>
    <property type="match status" value="1"/>
</dbReference>
<dbReference type="PANTHER" id="PTHR43570:SF16">
    <property type="entry name" value="ALDEHYDE DEHYDROGENASE TYPE III, ISOFORM Q"/>
    <property type="match status" value="1"/>
</dbReference>
<dbReference type="AlphaFoldDB" id="A0A367J571"/>
<evidence type="ECO:0000313" key="8">
    <source>
        <dbReference type="Proteomes" id="UP000253551"/>
    </source>
</evidence>
<evidence type="ECO:0000313" key="7">
    <source>
        <dbReference type="EMBL" id="RCH85073.1"/>
    </source>
</evidence>
<dbReference type="GO" id="GO:0004029">
    <property type="term" value="F:aldehyde dehydrogenase (NAD+) activity"/>
    <property type="evidence" value="ECO:0007669"/>
    <property type="project" value="TreeGrafter"/>
</dbReference>
<evidence type="ECO:0000256" key="2">
    <source>
        <dbReference type="ARBA" id="ARBA00023002"/>
    </source>
</evidence>
<protein>
    <recommendedName>
        <fullName evidence="4">Aldehyde dehydrogenase</fullName>
    </recommendedName>
</protein>
<keyword evidence="2 4" id="KW-0560">Oxidoreductase</keyword>
<dbReference type="FunFam" id="3.40.605.10:FF:000004">
    <property type="entry name" value="Aldehyde dehydrogenase"/>
    <property type="match status" value="1"/>
</dbReference>
<dbReference type="STRING" id="4846.A0A367J571"/>
<dbReference type="Proteomes" id="UP000253551">
    <property type="component" value="Unassembled WGS sequence"/>
</dbReference>
<sequence>MNYTDIERIPTLVQSLRTTFNSGLTKDLEFRKEQLRNLKRFFQENEKEILDAIYKDLRKHSLEAISSEIGPVLGDIDFMLKNLEKLSKPVSVQAHYKMNMLDNNKVKKEPKGLVLILGAWNYPVHLLLLPLVGAIAAGNCAVIKPSEISRHTSQFIADNLPNYINRQAFCIIVGGVEESNHLLRKFDHIFYTGSGHVGKIIMTAAAAHLTPVTLELGGKCPAIIASDADLSTAANRILWGKFYNAGQTCVSPDYVMVPKANLEQFIDICRNIIYDRYGEQPQESDSFPRIVNEGRFDALARPLDALDSNKILLGGQKDKKDLYISPTLVGPLDSDDPLFMQDEIFGPILPVVPVEDFDEAIRVINSKESPLAIYLFSDDKPTQKKVFENTSSGAILVNDTLMHVQESSLPFGGVGASGMGSYHGAKSFDTFSYERSIMIKYSGLESVMKARYPPYNSDKQALFVLLTIGLPDALSAKIKTLYYTLGSAYRVLFPKKVKNSKI</sequence>
<evidence type="ECO:0000259" key="6">
    <source>
        <dbReference type="Pfam" id="PF00171"/>
    </source>
</evidence>
<organism evidence="7 8">
    <name type="scientific">Rhizopus stolonifer</name>
    <name type="common">Rhizopus nigricans</name>
    <dbReference type="NCBI Taxonomy" id="4846"/>
    <lineage>
        <taxon>Eukaryota</taxon>
        <taxon>Fungi</taxon>
        <taxon>Fungi incertae sedis</taxon>
        <taxon>Mucoromycota</taxon>
        <taxon>Mucoromycotina</taxon>
        <taxon>Mucoromycetes</taxon>
        <taxon>Mucorales</taxon>
        <taxon>Mucorineae</taxon>
        <taxon>Rhizopodaceae</taxon>
        <taxon>Rhizopus</taxon>
    </lineage>
</organism>
<evidence type="ECO:0000256" key="5">
    <source>
        <dbReference type="PIRSR" id="PIRSR036492-1"/>
    </source>
</evidence>
<evidence type="ECO:0000256" key="4">
    <source>
        <dbReference type="PIRNR" id="PIRNR036492"/>
    </source>
</evidence>
<dbReference type="GO" id="GO:0005737">
    <property type="term" value="C:cytoplasm"/>
    <property type="evidence" value="ECO:0007669"/>
    <property type="project" value="TreeGrafter"/>
</dbReference>
<evidence type="ECO:0000256" key="3">
    <source>
        <dbReference type="ARBA" id="ARBA00023027"/>
    </source>
</evidence>
<dbReference type="CDD" id="cd07087">
    <property type="entry name" value="ALDH_F3-13-14_CALDH-like"/>
    <property type="match status" value="1"/>
</dbReference>
<dbReference type="PANTHER" id="PTHR43570">
    <property type="entry name" value="ALDEHYDE DEHYDROGENASE"/>
    <property type="match status" value="1"/>
</dbReference>
<dbReference type="GO" id="GO:0006081">
    <property type="term" value="P:aldehyde metabolic process"/>
    <property type="evidence" value="ECO:0007669"/>
    <property type="project" value="InterPro"/>
</dbReference>
<feature type="active site" evidence="5">
    <location>
        <position position="249"/>
    </location>
</feature>
<keyword evidence="8" id="KW-1185">Reference proteome</keyword>
<dbReference type="InterPro" id="IPR012394">
    <property type="entry name" value="Aldehyde_DH_NAD(P)"/>
</dbReference>
<dbReference type="FunFam" id="3.40.309.10:FF:000003">
    <property type="entry name" value="Aldehyde dehydrogenase"/>
    <property type="match status" value="1"/>
</dbReference>
<dbReference type="InterPro" id="IPR016162">
    <property type="entry name" value="Ald_DH_N"/>
</dbReference>
<comment type="similarity">
    <text evidence="1 4">Belongs to the aldehyde dehydrogenase family.</text>
</comment>
<dbReference type="OrthoDB" id="440325at2759"/>